<dbReference type="RefSeq" id="WP_007002476.1">
    <property type="nucleotide sequence ID" value="NZ_GG770777.1"/>
</dbReference>
<dbReference type="HOGENOM" id="CLU_2938857_0_0_5"/>
<dbReference type="AlphaFoldDB" id="D5RQT4"/>
<organism evidence="2 3">
    <name type="scientific">Pseudoroseomonas cervicalis ATCC 49957</name>
    <dbReference type="NCBI Taxonomy" id="525371"/>
    <lineage>
        <taxon>Bacteria</taxon>
        <taxon>Pseudomonadati</taxon>
        <taxon>Pseudomonadota</taxon>
        <taxon>Alphaproteobacteria</taxon>
        <taxon>Acetobacterales</taxon>
        <taxon>Roseomonadaceae</taxon>
        <taxon>Roseomonas</taxon>
    </lineage>
</organism>
<feature type="compositionally biased region" description="Polar residues" evidence="1">
    <location>
        <begin position="39"/>
        <end position="60"/>
    </location>
</feature>
<reference evidence="2 3" key="1">
    <citation type="submission" date="2010-04" db="EMBL/GenBank/DDBJ databases">
        <authorList>
            <person name="Qin X."/>
            <person name="Bachman B."/>
            <person name="Battles P."/>
            <person name="Bell A."/>
            <person name="Bess C."/>
            <person name="Bickham C."/>
            <person name="Chaboub L."/>
            <person name="Chen D."/>
            <person name="Coyle M."/>
            <person name="Deiros D.R."/>
            <person name="Dinh H."/>
            <person name="Forbes L."/>
            <person name="Fowler G."/>
            <person name="Francisco L."/>
            <person name="Fu Q."/>
            <person name="Gubbala S."/>
            <person name="Hale W."/>
            <person name="Han Y."/>
            <person name="Hemphill L."/>
            <person name="Highlander S.K."/>
            <person name="Hirani K."/>
            <person name="Hogues M."/>
            <person name="Jackson L."/>
            <person name="Jakkamsetti A."/>
            <person name="Javaid M."/>
            <person name="Jiang H."/>
            <person name="Korchina V."/>
            <person name="Kovar C."/>
            <person name="Lara F."/>
            <person name="Lee S."/>
            <person name="Mata R."/>
            <person name="Mathew T."/>
            <person name="Moen C."/>
            <person name="Morales K."/>
            <person name="Munidasa M."/>
            <person name="Nazareth L."/>
            <person name="Ngo R."/>
            <person name="Nguyen L."/>
            <person name="Okwuonu G."/>
            <person name="Ongeri F."/>
            <person name="Patil S."/>
            <person name="Petrosino J."/>
            <person name="Pham C."/>
            <person name="Pham P."/>
            <person name="Pu L.-L."/>
            <person name="Puazo M."/>
            <person name="Raj R."/>
            <person name="Reid J."/>
            <person name="Rouhana J."/>
            <person name="Saada N."/>
            <person name="Shang Y."/>
            <person name="Simmons D."/>
            <person name="Thornton R."/>
            <person name="Warren J."/>
            <person name="Weissenberger G."/>
            <person name="Zhang J."/>
            <person name="Zhang L."/>
            <person name="Zhou C."/>
            <person name="Zhu D."/>
            <person name="Muzny D."/>
            <person name="Worley K."/>
            <person name="Gibbs R."/>
        </authorList>
    </citation>
    <scope>NUCLEOTIDE SEQUENCE [LARGE SCALE GENOMIC DNA]</scope>
    <source>
        <strain evidence="2 3">ATCC 49957</strain>
    </source>
</reference>
<evidence type="ECO:0000256" key="1">
    <source>
        <dbReference type="SAM" id="MobiDB-lite"/>
    </source>
</evidence>
<dbReference type="Proteomes" id="UP000005324">
    <property type="component" value="Unassembled WGS sequence"/>
</dbReference>
<feature type="compositionally biased region" description="Polar residues" evidence="1">
    <location>
        <begin position="18"/>
        <end position="30"/>
    </location>
</feature>
<feature type="region of interest" description="Disordered" evidence="1">
    <location>
        <begin position="18"/>
        <end position="60"/>
    </location>
</feature>
<name>D5RQT4_9PROT</name>
<dbReference type="EMBL" id="ADVL01000677">
    <property type="protein sequence ID" value="EFH10334.1"/>
    <property type="molecule type" value="Genomic_DNA"/>
</dbReference>
<proteinExistence type="predicted"/>
<dbReference type="OrthoDB" id="9866828at2"/>
<accession>D5RQT4</accession>
<sequence length="60" mass="6331">METSERTLPPLEESIALTNNAPSSDANQLSYDGHPWSHHLSQLQTRPGGSTQVTAGSLGG</sequence>
<comment type="caution">
    <text evidence="2">The sequence shown here is derived from an EMBL/GenBank/DDBJ whole genome shotgun (WGS) entry which is preliminary data.</text>
</comment>
<evidence type="ECO:0000313" key="2">
    <source>
        <dbReference type="EMBL" id="EFH10334.1"/>
    </source>
</evidence>
<keyword evidence="3" id="KW-1185">Reference proteome</keyword>
<evidence type="ECO:0000313" key="3">
    <source>
        <dbReference type="Proteomes" id="UP000005324"/>
    </source>
</evidence>
<protein>
    <submittedName>
        <fullName evidence="2">Uncharacterized protein</fullName>
    </submittedName>
</protein>
<gene>
    <name evidence="2" type="ORF">HMPREF0731_3446</name>
</gene>